<sequence>EQGIFIIEEELLAPPKVEKVEEVKPEEEEAIPPLPGGIGIILPFESRLSISGQKRISMKYGAVFYKDEEERT</sequence>
<dbReference type="EMBL" id="BARW01042165">
    <property type="protein sequence ID" value="GAJ20679.1"/>
    <property type="molecule type" value="Genomic_DNA"/>
</dbReference>
<feature type="non-terminal residue" evidence="1">
    <location>
        <position position="72"/>
    </location>
</feature>
<protein>
    <submittedName>
        <fullName evidence="1">Uncharacterized protein</fullName>
    </submittedName>
</protein>
<comment type="caution">
    <text evidence="1">The sequence shown here is derived from an EMBL/GenBank/DDBJ whole genome shotgun (WGS) entry which is preliminary data.</text>
</comment>
<gene>
    <name evidence="1" type="ORF">S12H4_62676</name>
</gene>
<name>X1UT83_9ZZZZ</name>
<feature type="non-terminal residue" evidence="1">
    <location>
        <position position="1"/>
    </location>
</feature>
<evidence type="ECO:0000313" key="1">
    <source>
        <dbReference type="EMBL" id="GAJ20679.1"/>
    </source>
</evidence>
<dbReference type="AlphaFoldDB" id="X1UT83"/>
<proteinExistence type="predicted"/>
<organism evidence="1">
    <name type="scientific">marine sediment metagenome</name>
    <dbReference type="NCBI Taxonomy" id="412755"/>
    <lineage>
        <taxon>unclassified sequences</taxon>
        <taxon>metagenomes</taxon>
        <taxon>ecological metagenomes</taxon>
    </lineage>
</organism>
<accession>X1UT83</accession>
<reference evidence="1" key="1">
    <citation type="journal article" date="2014" name="Front. Microbiol.">
        <title>High frequency of phylogenetically diverse reductive dehalogenase-homologous genes in deep subseafloor sedimentary metagenomes.</title>
        <authorList>
            <person name="Kawai M."/>
            <person name="Futagami T."/>
            <person name="Toyoda A."/>
            <person name="Takaki Y."/>
            <person name="Nishi S."/>
            <person name="Hori S."/>
            <person name="Arai W."/>
            <person name="Tsubouchi T."/>
            <person name="Morono Y."/>
            <person name="Uchiyama I."/>
            <person name="Ito T."/>
            <person name="Fujiyama A."/>
            <person name="Inagaki F."/>
            <person name="Takami H."/>
        </authorList>
    </citation>
    <scope>NUCLEOTIDE SEQUENCE</scope>
    <source>
        <strain evidence="1">Expedition CK06-06</strain>
    </source>
</reference>